<dbReference type="Proteomes" id="UP000680304">
    <property type="component" value="Unassembled WGS sequence"/>
</dbReference>
<sequence length="53" mass="6178">MYDVFIFTLIIVLIFMIREFHGFHSISFKCSAKVDFVKNEKMKSDSLSSANKN</sequence>
<evidence type="ECO:0000313" key="1">
    <source>
        <dbReference type="EMBL" id="GIQ64931.1"/>
    </source>
</evidence>
<reference evidence="1 2" key="1">
    <citation type="submission" date="2021-04" db="EMBL/GenBank/DDBJ databases">
        <title>Draft genome sequence of Paenibacillus cisolokensis, LC2-13A.</title>
        <authorList>
            <person name="Uke A."/>
            <person name="Chhe C."/>
            <person name="Baramee S."/>
            <person name="Kosugi A."/>
        </authorList>
    </citation>
    <scope>NUCLEOTIDE SEQUENCE [LARGE SCALE GENOMIC DNA]</scope>
    <source>
        <strain evidence="1 2">LC2-13A</strain>
    </source>
</reference>
<keyword evidence="2" id="KW-1185">Reference proteome</keyword>
<accession>A0ABQ4N9S8</accession>
<protein>
    <submittedName>
        <fullName evidence="1">Uncharacterized protein</fullName>
    </submittedName>
</protein>
<organism evidence="1 2">
    <name type="scientific">Paenibacillus cisolokensis</name>
    <dbReference type="NCBI Taxonomy" id="1658519"/>
    <lineage>
        <taxon>Bacteria</taxon>
        <taxon>Bacillati</taxon>
        <taxon>Bacillota</taxon>
        <taxon>Bacilli</taxon>
        <taxon>Bacillales</taxon>
        <taxon>Paenibacillaceae</taxon>
        <taxon>Paenibacillus</taxon>
    </lineage>
</organism>
<proteinExistence type="predicted"/>
<name>A0ABQ4N9S8_9BACL</name>
<gene>
    <name evidence="1" type="ORF">PACILC2_34990</name>
</gene>
<dbReference type="EMBL" id="BOVJ01000113">
    <property type="protein sequence ID" value="GIQ64931.1"/>
    <property type="molecule type" value="Genomic_DNA"/>
</dbReference>
<evidence type="ECO:0000313" key="2">
    <source>
        <dbReference type="Proteomes" id="UP000680304"/>
    </source>
</evidence>
<dbReference type="RefSeq" id="WP_213529404.1">
    <property type="nucleotide sequence ID" value="NZ_BOVJ01000113.1"/>
</dbReference>
<comment type="caution">
    <text evidence="1">The sequence shown here is derived from an EMBL/GenBank/DDBJ whole genome shotgun (WGS) entry which is preliminary data.</text>
</comment>